<dbReference type="GO" id="GO:0009166">
    <property type="term" value="P:nucleotide catabolic process"/>
    <property type="evidence" value="ECO:0007669"/>
    <property type="project" value="InterPro"/>
</dbReference>
<dbReference type="AlphaFoldDB" id="A0AAW4WYE0"/>
<dbReference type="SUPFAM" id="SSF56300">
    <property type="entry name" value="Metallo-dependent phosphatases"/>
    <property type="match status" value="1"/>
</dbReference>
<dbReference type="Gene3D" id="3.60.21.10">
    <property type="match status" value="1"/>
</dbReference>
<gene>
    <name evidence="3" type="ORF">LJ207_02005</name>
</gene>
<dbReference type="PANTHER" id="PTHR11575">
    <property type="entry name" value="5'-NUCLEOTIDASE-RELATED"/>
    <property type="match status" value="1"/>
</dbReference>
<evidence type="ECO:0000313" key="4">
    <source>
        <dbReference type="Proteomes" id="UP001199296"/>
    </source>
</evidence>
<reference evidence="3 4" key="1">
    <citation type="submission" date="2021-10" db="EMBL/GenBank/DDBJ databases">
        <authorList>
            <person name="Grouzdev D.S."/>
            <person name="Pantiukh K.S."/>
            <person name="Krutkina M.S."/>
        </authorList>
    </citation>
    <scope>NUCLEOTIDE SEQUENCE [LARGE SCALE GENOMIC DNA]</scope>
    <source>
        <strain evidence="3 4">Z-7514</strain>
    </source>
</reference>
<dbReference type="Pfam" id="PF00149">
    <property type="entry name" value="Metallophos"/>
    <property type="match status" value="1"/>
</dbReference>
<organism evidence="3 4">
    <name type="scientific">Halanaerobium polyolivorans</name>
    <dbReference type="NCBI Taxonomy" id="2886943"/>
    <lineage>
        <taxon>Bacteria</taxon>
        <taxon>Bacillati</taxon>
        <taxon>Bacillota</taxon>
        <taxon>Clostridia</taxon>
        <taxon>Halanaerobiales</taxon>
        <taxon>Halanaerobiaceae</taxon>
        <taxon>Halanaerobium</taxon>
    </lineage>
</organism>
<dbReference type="GO" id="GO:0016788">
    <property type="term" value="F:hydrolase activity, acting on ester bonds"/>
    <property type="evidence" value="ECO:0007669"/>
    <property type="project" value="InterPro"/>
</dbReference>
<sequence length="309" mass="34434">MQFKKKIFIISILVVILLLVTSTLIIAQDNKLIVLHTNDIHGRIVDDDGIMGMPYLSSVFKDYHSNYDNVLILDAGDTIHGRPITDQLEGESTVKLMNEVGYTAMVPGNHDFNFGYQRLLELEEMMEFDLIAANVIKEEELLFDPYLIKELAGYRVAIFALATSDTYSTTHPDNVKGIDFADTVETSQRYVDLLINEENADFIIALTHIGLRGTTEIAESVSGIDLIVDGHSHDLLTSGEKVADTMIVQANEYTKYLGRVEITLNEASKEIEASVLSAAEVKDNYQPDPEIEALLDEFGERLTAIMLGL</sequence>
<name>A0AAW4WYE0_9FIRM</name>
<accession>A0AAW4WYE0</accession>
<dbReference type="InterPro" id="IPR006179">
    <property type="entry name" value="5_nucleotidase/apyrase"/>
</dbReference>
<dbReference type="GO" id="GO:0030288">
    <property type="term" value="C:outer membrane-bounded periplasmic space"/>
    <property type="evidence" value="ECO:0007669"/>
    <property type="project" value="TreeGrafter"/>
</dbReference>
<dbReference type="EMBL" id="JAJFAT010000002">
    <property type="protein sequence ID" value="MCC3144090.1"/>
    <property type="molecule type" value="Genomic_DNA"/>
</dbReference>
<dbReference type="GO" id="GO:0046872">
    <property type="term" value="F:metal ion binding"/>
    <property type="evidence" value="ECO:0007669"/>
    <property type="project" value="InterPro"/>
</dbReference>
<feature type="domain" description="Calcineurin-like phosphoesterase" evidence="2">
    <location>
        <begin position="34"/>
        <end position="234"/>
    </location>
</feature>
<dbReference type="InterPro" id="IPR004843">
    <property type="entry name" value="Calcineurin-like_PHP"/>
</dbReference>
<dbReference type="RefSeq" id="WP_229343602.1">
    <property type="nucleotide sequence ID" value="NZ_JAJFAT010000002.1"/>
</dbReference>
<dbReference type="PROSITE" id="PS00785">
    <property type="entry name" value="5_NUCLEOTIDASE_1"/>
    <property type="match status" value="1"/>
</dbReference>
<proteinExistence type="inferred from homology"/>
<evidence type="ECO:0000259" key="2">
    <source>
        <dbReference type="Pfam" id="PF00149"/>
    </source>
</evidence>
<evidence type="ECO:0000256" key="1">
    <source>
        <dbReference type="RuleBase" id="RU362119"/>
    </source>
</evidence>
<dbReference type="PRINTS" id="PR01607">
    <property type="entry name" value="APYRASEFAMLY"/>
</dbReference>
<dbReference type="PANTHER" id="PTHR11575:SF24">
    <property type="entry name" value="5'-NUCLEOTIDASE"/>
    <property type="match status" value="1"/>
</dbReference>
<keyword evidence="4" id="KW-1185">Reference proteome</keyword>
<dbReference type="InterPro" id="IPR006146">
    <property type="entry name" value="5'-Nucleotdase_CS"/>
</dbReference>
<comment type="similarity">
    <text evidence="1">Belongs to the 5'-nucleotidase family.</text>
</comment>
<dbReference type="Proteomes" id="UP001199296">
    <property type="component" value="Unassembled WGS sequence"/>
</dbReference>
<dbReference type="InterPro" id="IPR029052">
    <property type="entry name" value="Metallo-depent_PP-like"/>
</dbReference>
<dbReference type="GO" id="GO:0000166">
    <property type="term" value="F:nucleotide binding"/>
    <property type="evidence" value="ECO:0007669"/>
    <property type="project" value="UniProtKB-KW"/>
</dbReference>
<protein>
    <submittedName>
        <fullName evidence="3">Bifunctional metallophosphatase/5'-nucleotidase</fullName>
    </submittedName>
</protein>
<keyword evidence="1" id="KW-0547">Nucleotide-binding</keyword>
<comment type="caution">
    <text evidence="3">The sequence shown here is derived from an EMBL/GenBank/DDBJ whole genome shotgun (WGS) entry which is preliminary data.</text>
</comment>
<keyword evidence="1" id="KW-0378">Hydrolase</keyword>
<evidence type="ECO:0000313" key="3">
    <source>
        <dbReference type="EMBL" id="MCC3144090.1"/>
    </source>
</evidence>